<evidence type="ECO:0000256" key="2">
    <source>
        <dbReference type="ARBA" id="ARBA00022980"/>
    </source>
</evidence>
<organism evidence="4 6">
    <name type="scientific">Rozella allomycis (strain CSF55)</name>
    <dbReference type="NCBI Taxonomy" id="988480"/>
    <lineage>
        <taxon>Eukaryota</taxon>
        <taxon>Fungi</taxon>
        <taxon>Fungi incertae sedis</taxon>
        <taxon>Cryptomycota</taxon>
        <taxon>Cryptomycota incertae sedis</taxon>
        <taxon>Rozella</taxon>
    </lineage>
</organism>
<dbReference type="InterPro" id="IPR014722">
    <property type="entry name" value="Rib_uL2_dom2"/>
</dbReference>
<dbReference type="AlphaFoldDB" id="A0A075ARI7"/>
<dbReference type="GO" id="GO:0003723">
    <property type="term" value="F:RNA binding"/>
    <property type="evidence" value="ECO:0007669"/>
    <property type="project" value="TreeGrafter"/>
</dbReference>
<proteinExistence type="inferred from homology"/>
<comment type="similarity">
    <text evidence="1">Belongs to the eukaryotic ribosomal protein eL6 family.</text>
</comment>
<dbReference type="EMBL" id="KE561096">
    <property type="protein sequence ID" value="EPZ32906.1"/>
    <property type="molecule type" value="Genomic_DNA"/>
</dbReference>
<dbReference type="InterPro" id="IPR000915">
    <property type="entry name" value="60S_ribosomal_eL6"/>
</dbReference>
<dbReference type="GO" id="GO:0003735">
    <property type="term" value="F:structural constituent of ribosome"/>
    <property type="evidence" value="ECO:0007669"/>
    <property type="project" value="InterPro"/>
</dbReference>
<dbReference type="PANTHER" id="PTHR10715:SF0">
    <property type="entry name" value="LARGE RIBOSOMAL SUBUNIT PROTEIN EL6"/>
    <property type="match status" value="1"/>
</dbReference>
<dbReference type="FunFam" id="2.30.30.30:FF:000014">
    <property type="entry name" value="60S ribosomal protein L6"/>
    <property type="match status" value="1"/>
</dbReference>
<evidence type="ECO:0000313" key="7">
    <source>
        <dbReference type="Proteomes" id="UP000281549"/>
    </source>
</evidence>
<reference evidence="5" key="3">
    <citation type="submission" date="2018-08" db="EMBL/GenBank/DDBJ databases">
        <title>Leveraging single-cell genomics to expand the Fungal Tree of Life.</title>
        <authorList>
            <consortium name="DOE Joint Genome Institute"/>
            <person name="Ahrendt S.R."/>
            <person name="Quandt C.A."/>
            <person name="Ciobanu D."/>
            <person name="Clum A."/>
            <person name="Salamov A."/>
            <person name="Andreopoulos B."/>
            <person name="Cheng J.-F."/>
            <person name="Woyke T."/>
            <person name="Pelin A."/>
            <person name="Henrissat B."/>
            <person name="Reynolds N."/>
            <person name="Benny G.L."/>
            <person name="Smith M.E."/>
            <person name="James T.Y."/>
            <person name="Grigoriev I.V."/>
        </authorList>
    </citation>
    <scope>NUCLEOTIDE SEQUENCE</scope>
    <source>
        <strain evidence="5">CSF55</strain>
    </source>
</reference>
<dbReference type="GO" id="GO:0030684">
    <property type="term" value="C:preribosome"/>
    <property type="evidence" value="ECO:0007669"/>
    <property type="project" value="EnsemblFungi"/>
</dbReference>
<keyword evidence="2 4" id="KW-0689">Ribosomal protein</keyword>
<name>A0A075ARI7_ROZAC</name>
<dbReference type="EMBL" id="ML005187">
    <property type="protein sequence ID" value="RKP19649.1"/>
    <property type="molecule type" value="Genomic_DNA"/>
</dbReference>
<dbReference type="PANTHER" id="PTHR10715">
    <property type="entry name" value="60S RIBOSOMAL PROTEIN L6"/>
    <property type="match status" value="1"/>
</dbReference>
<evidence type="ECO:0000313" key="4">
    <source>
        <dbReference type="EMBL" id="EPZ32906.1"/>
    </source>
</evidence>
<dbReference type="InterPro" id="IPR041997">
    <property type="entry name" value="Ribosomal_eL6_KOW"/>
</dbReference>
<dbReference type="InterPro" id="IPR008991">
    <property type="entry name" value="Translation_prot_SH3-like_sf"/>
</dbReference>
<dbReference type="Gene3D" id="2.30.30.30">
    <property type="match status" value="1"/>
</dbReference>
<dbReference type="GO" id="GO:0000027">
    <property type="term" value="P:ribosomal large subunit assembly"/>
    <property type="evidence" value="ECO:0007669"/>
    <property type="project" value="TreeGrafter"/>
</dbReference>
<evidence type="ECO:0000256" key="3">
    <source>
        <dbReference type="ARBA" id="ARBA00023274"/>
    </source>
</evidence>
<keyword evidence="6" id="KW-1185">Reference proteome</keyword>
<reference evidence="4 6" key="1">
    <citation type="journal article" date="2013" name="Curr. Biol.">
        <title>Shared signatures of parasitism and phylogenomics unite Cryptomycota and microsporidia.</title>
        <authorList>
            <person name="James T.Y."/>
            <person name="Pelin A."/>
            <person name="Bonen L."/>
            <person name="Ahrendt S."/>
            <person name="Sain D."/>
            <person name="Corradi N."/>
            <person name="Stajich J.E."/>
        </authorList>
    </citation>
    <scope>NUCLEOTIDE SEQUENCE [LARGE SCALE GENOMIC DNA]</scope>
    <source>
        <strain evidence="4">CSF55</strain>
        <strain evidence="4">CSF55</strain>
    </source>
</reference>
<dbReference type="HOGENOM" id="CLU_066767_0_0_1"/>
<evidence type="ECO:0000313" key="6">
    <source>
        <dbReference type="Proteomes" id="UP000030755"/>
    </source>
</evidence>
<accession>A0A075ARI7</accession>
<dbReference type="OMA" id="KWYNADD"/>
<dbReference type="GO" id="GO:0002181">
    <property type="term" value="P:cytoplasmic translation"/>
    <property type="evidence" value="ECO:0007669"/>
    <property type="project" value="TreeGrafter"/>
</dbReference>
<dbReference type="GO" id="GO:0022625">
    <property type="term" value="C:cytosolic large ribosomal subunit"/>
    <property type="evidence" value="ECO:0007669"/>
    <property type="project" value="TreeGrafter"/>
</dbReference>
<protein>
    <submittedName>
        <fullName evidence="4">Ribosomal protein L2 2 domain-containing protein</fullName>
    </submittedName>
</protein>
<dbReference type="SUPFAM" id="SSF50104">
    <property type="entry name" value="Translation proteins SH3-like domain"/>
    <property type="match status" value="1"/>
</dbReference>
<gene>
    <name evidence="4" type="ORF">O9G_002824</name>
    <name evidence="5" type="ORF">ROZALSC1DRAFT_28776</name>
</gene>
<keyword evidence="3" id="KW-0687">Ribonucleoprotein</keyword>
<dbReference type="STRING" id="988480.A0A075ARI7"/>
<evidence type="ECO:0000313" key="5">
    <source>
        <dbReference type="EMBL" id="RKP19649.1"/>
    </source>
</evidence>
<sequence length="234" mass="25947">MVSESRNKTVAGVTLYSRSKMYKMKGCFKRTRANAQAKVASAEPTTVTKPIGGEKNGKTRVVSIKKESRYYPAYDIKKPLPVRKTARMTKLRQTIVPGTVLILLAGRFRGKRVVFLKQLSSGLLLVTGPYKINGVPLKRVNQSYVIATSTKVDIAGVNVENIDDSLFKRSAEEKKKEFLGEKETKKEINPAKIAAQKEIDAKIIASVKKVPRLSAYLNASFSLTNGQAPHLMKF</sequence>
<dbReference type="Proteomes" id="UP000281549">
    <property type="component" value="Unassembled WGS sequence"/>
</dbReference>
<reference evidence="7" key="2">
    <citation type="journal article" date="2018" name="Nat. Microbiol.">
        <title>Leveraging single-cell genomics to expand the fungal tree of life.</title>
        <authorList>
            <person name="Ahrendt S.R."/>
            <person name="Quandt C.A."/>
            <person name="Ciobanu D."/>
            <person name="Clum A."/>
            <person name="Salamov A."/>
            <person name="Andreopoulos B."/>
            <person name="Cheng J.F."/>
            <person name="Woyke T."/>
            <person name="Pelin A."/>
            <person name="Henrissat B."/>
            <person name="Reynolds N.K."/>
            <person name="Benny G.L."/>
            <person name="Smith M.E."/>
            <person name="James T.Y."/>
            <person name="Grigoriev I.V."/>
        </authorList>
    </citation>
    <scope>NUCLEOTIDE SEQUENCE [LARGE SCALE GENOMIC DNA]</scope>
    <source>
        <strain evidence="7">CSF55</strain>
    </source>
</reference>
<evidence type="ECO:0000256" key="1">
    <source>
        <dbReference type="ARBA" id="ARBA00010592"/>
    </source>
</evidence>
<dbReference type="Pfam" id="PF01159">
    <property type="entry name" value="Ribosomal_L6e"/>
    <property type="match status" value="1"/>
</dbReference>
<dbReference type="OrthoDB" id="2436667at2759"/>
<dbReference type="CDD" id="cd13156">
    <property type="entry name" value="KOW_RPL6"/>
    <property type="match status" value="1"/>
</dbReference>
<dbReference type="Proteomes" id="UP000030755">
    <property type="component" value="Unassembled WGS sequence"/>
</dbReference>